<evidence type="ECO:0000256" key="1">
    <source>
        <dbReference type="ARBA" id="ARBA00000085"/>
    </source>
</evidence>
<comment type="catalytic activity">
    <reaction evidence="1">
        <text>ATP + protein L-histidine = ADP + protein N-phospho-L-histidine.</text>
        <dbReference type="EC" id="2.7.13.3"/>
    </reaction>
</comment>
<dbReference type="EC" id="2.7.13.3" evidence="2"/>
<accession>M4VBS6</accession>
<dbReference type="InterPro" id="IPR005467">
    <property type="entry name" value="His_kinase_dom"/>
</dbReference>
<dbReference type="SUPFAM" id="SSF55874">
    <property type="entry name" value="ATPase domain of HSP90 chaperone/DNA topoisomerase II/histidine kinase"/>
    <property type="match status" value="1"/>
</dbReference>
<evidence type="ECO:0000259" key="3">
    <source>
        <dbReference type="PROSITE" id="PS50109"/>
    </source>
</evidence>
<feature type="domain" description="Histidine kinase" evidence="3">
    <location>
        <begin position="1"/>
        <end position="91"/>
    </location>
</feature>
<dbReference type="InterPro" id="IPR004358">
    <property type="entry name" value="Sig_transdc_His_kin-like_C"/>
</dbReference>
<proteinExistence type="predicted"/>
<dbReference type="InterPro" id="IPR003594">
    <property type="entry name" value="HATPase_dom"/>
</dbReference>
<dbReference type="Proteomes" id="UP000012040">
    <property type="component" value="Chromosome"/>
</dbReference>
<dbReference type="eggNOG" id="COG2205">
    <property type="taxonomic scope" value="Bacteria"/>
</dbReference>
<dbReference type="RefSeq" id="WP_015471173.1">
    <property type="nucleotide sequence ID" value="NC_020813.1"/>
</dbReference>
<keyword evidence="5" id="KW-1185">Reference proteome</keyword>
<reference evidence="4 5" key="1">
    <citation type="journal article" date="2013" name="ISME J.">
        <title>By their genes ye shall know them: genomic signatures of predatory bacteria.</title>
        <authorList>
            <person name="Pasternak Z."/>
            <person name="Pietrokovski S."/>
            <person name="Rotem O."/>
            <person name="Gophna U."/>
            <person name="Lurie-Weinberger M.N."/>
            <person name="Jurkevitch E."/>
        </authorList>
    </citation>
    <scope>NUCLEOTIDE SEQUENCE [LARGE SCALE GENOMIC DNA]</scope>
    <source>
        <strain evidence="4 5">JSS</strain>
    </source>
</reference>
<dbReference type="Pfam" id="PF02518">
    <property type="entry name" value="HATPase_c"/>
    <property type="match status" value="1"/>
</dbReference>
<evidence type="ECO:0000313" key="4">
    <source>
        <dbReference type="EMBL" id="AGH96683.1"/>
    </source>
</evidence>
<dbReference type="InterPro" id="IPR036890">
    <property type="entry name" value="HATPase_C_sf"/>
</dbReference>
<dbReference type="PRINTS" id="PR00344">
    <property type="entry name" value="BCTRLSENSOR"/>
</dbReference>
<name>M4VBS6_9BACT</name>
<dbReference type="HOGENOM" id="CLU_2421029_0_0_7"/>
<dbReference type="KEGG" id="bex:A11Q_2467"/>
<organism evidence="4 5">
    <name type="scientific">Pseudobdellovibrio exovorus JSS</name>
    <dbReference type="NCBI Taxonomy" id="1184267"/>
    <lineage>
        <taxon>Bacteria</taxon>
        <taxon>Pseudomonadati</taxon>
        <taxon>Bdellovibrionota</taxon>
        <taxon>Bdellovibrionia</taxon>
        <taxon>Bdellovibrionales</taxon>
        <taxon>Pseudobdellovibrionaceae</taxon>
        <taxon>Pseudobdellovibrio</taxon>
    </lineage>
</organism>
<dbReference type="EMBL" id="CP003537">
    <property type="protein sequence ID" value="AGH96683.1"/>
    <property type="molecule type" value="Genomic_DNA"/>
</dbReference>
<protein>
    <recommendedName>
        <fullName evidence="2">histidine kinase</fullName>
        <ecNumber evidence="2">2.7.13.3</ecNumber>
    </recommendedName>
</protein>
<dbReference type="GO" id="GO:0004673">
    <property type="term" value="F:protein histidine kinase activity"/>
    <property type="evidence" value="ECO:0007669"/>
    <property type="project" value="UniProtKB-EC"/>
</dbReference>
<evidence type="ECO:0000313" key="5">
    <source>
        <dbReference type="Proteomes" id="UP000012040"/>
    </source>
</evidence>
<dbReference type="STRING" id="1184267.A11Q_2467"/>
<dbReference type="AlphaFoldDB" id="M4VBS6"/>
<dbReference type="PATRIC" id="fig|1184267.3.peg.2494"/>
<sequence>MKISLSLEGANVVIEIRDFGIGMPKNILNNLFRMDSPTTRQGTSGEKGTGYGMPLVREYLQMMNGSIEVFSQEVDTSDFVRGTQVILRLPH</sequence>
<gene>
    <name evidence="4" type="ORF">A11Q_2467</name>
</gene>
<dbReference type="PROSITE" id="PS50109">
    <property type="entry name" value="HIS_KIN"/>
    <property type="match status" value="1"/>
</dbReference>
<dbReference type="PANTHER" id="PTHR43065">
    <property type="entry name" value="SENSOR HISTIDINE KINASE"/>
    <property type="match status" value="1"/>
</dbReference>
<evidence type="ECO:0000256" key="2">
    <source>
        <dbReference type="ARBA" id="ARBA00012438"/>
    </source>
</evidence>
<dbReference type="Gene3D" id="3.30.565.10">
    <property type="entry name" value="Histidine kinase-like ATPase, C-terminal domain"/>
    <property type="match status" value="1"/>
</dbReference>